<feature type="non-terminal residue" evidence="3">
    <location>
        <position position="1"/>
    </location>
</feature>
<evidence type="ECO:0000313" key="3">
    <source>
        <dbReference type="EMBL" id="CAG8600210.1"/>
    </source>
</evidence>
<feature type="transmembrane region" description="Helical" evidence="2">
    <location>
        <begin position="287"/>
        <end position="308"/>
    </location>
</feature>
<feature type="transmembrane region" description="Helical" evidence="2">
    <location>
        <begin position="346"/>
        <end position="367"/>
    </location>
</feature>
<dbReference type="EMBL" id="CAJVPS010004159">
    <property type="protein sequence ID" value="CAG8600210.1"/>
    <property type="molecule type" value="Genomic_DNA"/>
</dbReference>
<keyword evidence="4" id="KW-1185">Reference proteome</keyword>
<name>A0A9N9CE36_9GLOM</name>
<feature type="transmembrane region" description="Helical" evidence="2">
    <location>
        <begin position="315"/>
        <end position="334"/>
    </location>
</feature>
<dbReference type="OrthoDB" id="2417740at2759"/>
<organism evidence="3 4">
    <name type="scientific">Ambispora leptoticha</name>
    <dbReference type="NCBI Taxonomy" id="144679"/>
    <lineage>
        <taxon>Eukaryota</taxon>
        <taxon>Fungi</taxon>
        <taxon>Fungi incertae sedis</taxon>
        <taxon>Mucoromycota</taxon>
        <taxon>Glomeromycotina</taxon>
        <taxon>Glomeromycetes</taxon>
        <taxon>Archaeosporales</taxon>
        <taxon>Ambisporaceae</taxon>
        <taxon>Ambispora</taxon>
    </lineage>
</organism>
<keyword evidence="2" id="KW-0472">Membrane</keyword>
<accession>A0A9N9CE36</accession>
<protein>
    <submittedName>
        <fullName evidence="3">5551_t:CDS:1</fullName>
    </submittedName>
</protein>
<feature type="region of interest" description="Disordered" evidence="1">
    <location>
        <begin position="472"/>
        <end position="494"/>
    </location>
</feature>
<dbReference type="AlphaFoldDB" id="A0A9N9CE36"/>
<sequence length="494" mass="54802">ILPNNTLWGVSTVTNTTLSIVTTSLKRFSSDNGYGNPKISSSTPGINATVSNALIANITLRFTTSVSLSTGNISIYQTGINGEDLLRQTIYGLSGLASTTDNASSVSIPILKSTFNQPEASYYVLMDNNFVKDKQLDEPIRGIGKNEYRLYTRDNCADSYSDETTCLLRLTREGSDYFKSLSKDEINSLFTEISNELSRITPIETNRLSTSKRWQNDAKTQLVLMEFKVEASKNSKIDTKHIITDVDNLVRFKAYTPISLSNSTYFLDETYGFMPATNLWEKYKYHLIYVCGGIVLVCTAFLIARFLYPGGNNSIIFQFTLILVDFTLDILFIANDGQDVQGLFYPSILILCLSVTFNGILAFLTILRETAQNHEFSKWFNTNTRITTIVTIISGADIDALRILGSQFAGLKIFIILINNLIFRTYHAFQYRDIYRDIYASQSLSGKDITGIYNTPVVSIAKDLPIGSAPGSGLGSPKITSFESVRGAGGDDVK</sequence>
<evidence type="ECO:0000256" key="1">
    <source>
        <dbReference type="SAM" id="MobiDB-lite"/>
    </source>
</evidence>
<proteinExistence type="predicted"/>
<dbReference type="Proteomes" id="UP000789508">
    <property type="component" value="Unassembled WGS sequence"/>
</dbReference>
<gene>
    <name evidence="3" type="ORF">ALEPTO_LOCUS8109</name>
</gene>
<keyword evidence="2" id="KW-1133">Transmembrane helix</keyword>
<evidence type="ECO:0000256" key="2">
    <source>
        <dbReference type="SAM" id="Phobius"/>
    </source>
</evidence>
<reference evidence="3" key="1">
    <citation type="submission" date="2021-06" db="EMBL/GenBank/DDBJ databases">
        <authorList>
            <person name="Kallberg Y."/>
            <person name="Tangrot J."/>
            <person name="Rosling A."/>
        </authorList>
    </citation>
    <scope>NUCLEOTIDE SEQUENCE</scope>
    <source>
        <strain evidence="3">FL130A</strain>
    </source>
</reference>
<keyword evidence="2" id="KW-0812">Transmembrane</keyword>
<comment type="caution">
    <text evidence="3">The sequence shown here is derived from an EMBL/GenBank/DDBJ whole genome shotgun (WGS) entry which is preliminary data.</text>
</comment>
<evidence type="ECO:0000313" key="4">
    <source>
        <dbReference type="Proteomes" id="UP000789508"/>
    </source>
</evidence>